<evidence type="ECO:0000313" key="15">
    <source>
        <dbReference type="Proteomes" id="UP000095342"/>
    </source>
</evidence>
<dbReference type="InterPro" id="IPR027417">
    <property type="entry name" value="P-loop_NTPase"/>
</dbReference>
<sequence length="334" mass="36781">MGLGNILQAQWYTDGPLARALRPLSVLCEQTARRRRRRYLDEPPARWPVPVVVVGNIMVGGTGKTPMVIWLVDWLRAQGWKPGVVSRGYRASTGGEMPHLVSADDNAVAVGDEPLLIARRTRVPVAICRRRPAAVEMLIEGHGCDIVVSDDGLQHYRLWRDIEIAMLDGRRRLGNGRCLPSGPLREPADRLDEVDFVLITEGSPAPGEFSVNIVMGEARRIGSLDELRPLTAFAGKPVHAVAGIGNPERFFVALERVGLRVIRHSLPDHHPVAPSDIAFGDGHVVLMTEKDAVKCTAFASPDIWYVPIEAMPERNWIGAFGERLRSVLNGQETA</sequence>
<keyword evidence="11 13" id="KW-0443">Lipid metabolism</keyword>
<dbReference type="InterPro" id="IPR003758">
    <property type="entry name" value="LpxK"/>
</dbReference>
<dbReference type="SUPFAM" id="SSF52540">
    <property type="entry name" value="P-loop containing nucleoside triphosphate hydrolases"/>
    <property type="match status" value="1"/>
</dbReference>
<dbReference type="UniPathway" id="UPA00359">
    <property type="reaction ID" value="UER00482"/>
</dbReference>
<evidence type="ECO:0000256" key="5">
    <source>
        <dbReference type="ARBA" id="ARBA00022516"/>
    </source>
</evidence>
<evidence type="ECO:0000256" key="7">
    <source>
        <dbReference type="ARBA" id="ARBA00022679"/>
    </source>
</evidence>
<dbReference type="HAMAP" id="MF_00409">
    <property type="entry name" value="LpxK"/>
    <property type="match status" value="1"/>
</dbReference>
<dbReference type="Proteomes" id="UP000095342">
    <property type="component" value="Chromosome"/>
</dbReference>
<evidence type="ECO:0000256" key="8">
    <source>
        <dbReference type="ARBA" id="ARBA00022741"/>
    </source>
</evidence>
<keyword evidence="9 13" id="KW-0418">Kinase</keyword>
<protein>
    <recommendedName>
        <fullName evidence="4 13">Tetraacyldisaccharide 4'-kinase</fullName>
        <ecNumber evidence="3 13">2.7.1.130</ecNumber>
    </recommendedName>
    <alternativeName>
        <fullName evidence="12 13">Lipid A 4'-kinase</fullName>
    </alternativeName>
</protein>
<evidence type="ECO:0000256" key="2">
    <source>
        <dbReference type="ARBA" id="ARBA00004870"/>
    </source>
</evidence>
<reference evidence="14 15" key="1">
    <citation type="submission" date="2016-09" db="EMBL/GenBank/DDBJ databases">
        <title>Acidihalobacter prosperus V6 (DSM14174).</title>
        <authorList>
            <person name="Khaleque H.N."/>
            <person name="Ramsay J.P."/>
            <person name="Murphy R.J.T."/>
            <person name="Kaksonen A.H."/>
            <person name="Boxall N.J."/>
            <person name="Watkin E.L.J."/>
        </authorList>
    </citation>
    <scope>NUCLEOTIDE SEQUENCE [LARGE SCALE GENOMIC DNA]</scope>
    <source>
        <strain evidence="14 15">V6</strain>
    </source>
</reference>
<evidence type="ECO:0000256" key="1">
    <source>
        <dbReference type="ARBA" id="ARBA00002274"/>
    </source>
</evidence>
<keyword evidence="6 13" id="KW-0441">Lipid A biosynthesis</keyword>
<keyword evidence="10 13" id="KW-0067">ATP-binding</keyword>
<dbReference type="Pfam" id="PF02606">
    <property type="entry name" value="LpxK"/>
    <property type="match status" value="1"/>
</dbReference>
<feature type="binding site" evidence="13">
    <location>
        <begin position="58"/>
        <end position="65"/>
    </location>
    <ligand>
        <name>ATP</name>
        <dbReference type="ChEBI" id="CHEBI:30616"/>
    </ligand>
</feature>
<proteinExistence type="inferred from homology"/>
<comment type="catalytic activity">
    <reaction evidence="13">
        <text>a lipid A disaccharide + ATP = a lipid IVA + ADP + H(+)</text>
        <dbReference type="Rhea" id="RHEA:67840"/>
        <dbReference type="ChEBI" id="CHEBI:15378"/>
        <dbReference type="ChEBI" id="CHEBI:30616"/>
        <dbReference type="ChEBI" id="CHEBI:176343"/>
        <dbReference type="ChEBI" id="CHEBI:176425"/>
        <dbReference type="ChEBI" id="CHEBI:456216"/>
        <dbReference type="EC" id="2.7.1.130"/>
    </reaction>
</comment>
<gene>
    <name evidence="13" type="primary">lpxK</name>
    <name evidence="14" type="ORF">BJI67_08185</name>
</gene>
<keyword evidence="15" id="KW-1185">Reference proteome</keyword>
<dbReference type="EMBL" id="CP017448">
    <property type="protein sequence ID" value="AOV17039.1"/>
    <property type="molecule type" value="Genomic_DNA"/>
</dbReference>
<evidence type="ECO:0000256" key="10">
    <source>
        <dbReference type="ARBA" id="ARBA00022840"/>
    </source>
</evidence>
<evidence type="ECO:0000256" key="9">
    <source>
        <dbReference type="ARBA" id="ARBA00022777"/>
    </source>
</evidence>
<evidence type="ECO:0000256" key="13">
    <source>
        <dbReference type="HAMAP-Rule" id="MF_00409"/>
    </source>
</evidence>
<dbReference type="PANTHER" id="PTHR42724">
    <property type="entry name" value="TETRAACYLDISACCHARIDE 4'-KINASE"/>
    <property type="match status" value="1"/>
</dbReference>
<dbReference type="GO" id="GO:0005524">
    <property type="term" value="F:ATP binding"/>
    <property type="evidence" value="ECO:0007669"/>
    <property type="project" value="UniProtKB-UniRule"/>
</dbReference>
<dbReference type="GO" id="GO:0005886">
    <property type="term" value="C:plasma membrane"/>
    <property type="evidence" value="ECO:0007669"/>
    <property type="project" value="TreeGrafter"/>
</dbReference>
<keyword evidence="8 13" id="KW-0547">Nucleotide-binding</keyword>
<dbReference type="GO" id="GO:0009244">
    <property type="term" value="P:lipopolysaccharide core region biosynthetic process"/>
    <property type="evidence" value="ECO:0007669"/>
    <property type="project" value="TreeGrafter"/>
</dbReference>
<evidence type="ECO:0000256" key="12">
    <source>
        <dbReference type="ARBA" id="ARBA00029757"/>
    </source>
</evidence>
<dbReference type="RefSeq" id="WP_070072614.1">
    <property type="nucleotide sequence ID" value="NZ_CP017448.1"/>
</dbReference>
<dbReference type="KEGG" id="aaeo:BJI67_08185"/>
<comment type="function">
    <text evidence="1 13">Transfers the gamma-phosphate of ATP to the 4'-position of a tetraacyldisaccharide 1-phosphate intermediate (termed DS-1-P) to form tetraacyldisaccharide 1,4'-bis-phosphate (lipid IVA).</text>
</comment>
<organism evidence="14 15">
    <name type="scientific">Acidihalobacter aeolianus</name>
    <dbReference type="NCBI Taxonomy" id="2792603"/>
    <lineage>
        <taxon>Bacteria</taxon>
        <taxon>Pseudomonadati</taxon>
        <taxon>Pseudomonadota</taxon>
        <taxon>Gammaproteobacteria</taxon>
        <taxon>Chromatiales</taxon>
        <taxon>Ectothiorhodospiraceae</taxon>
        <taxon>Acidihalobacter</taxon>
    </lineage>
</organism>
<dbReference type="GO" id="GO:0009029">
    <property type="term" value="F:lipid-A 4'-kinase activity"/>
    <property type="evidence" value="ECO:0007669"/>
    <property type="project" value="UniProtKB-UniRule"/>
</dbReference>
<dbReference type="NCBIfam" id="TIGR00682">
    <property type="entry name" value="lpxK"/>
    <property type="match status" value="1"/>
</dbReference>
<comment type="similarity">
    <text evidence="13">Belongs to the LpxK family.</text>
</comment>
<evidence type="ECO:0000313" key="14">
    <source>
        <dbReference type="EMBL" id="AOV17039.1"/>
    </source>
</evidence>
<dbReference type="EC" id="2.7.1.130" evidence="3 13"/>
<keyword evidence="7 13" id="KW-0808">Transferase</keyword>
<evidence type="ECO:0000256" key="6">
    <source>
        <dbReference type="ARBA" id="ARBA00022556"/>
    </source>
</evidence>
<keyword evidence="5 13" id="KW-0444">Lipid biosynthesis</keyword>
<evidence type="ECO:0000256" key="11">
    <source>
        <dbReference type="ARBA" id="ARBA00023098"/>
    </source>
</evidence>
<dbReference type="AlphaFoldDB" id="A0A1D8K7U0"/>
<evidence type="ECO:0000256" key="4">
    <source>
        <dbReference type="ARBA" id="ARBA00016436"/>
    </source>
</evidence>
<name>A0A1D8K7U0_9GAMM</name>
<dbReference type="GO" id="GO:0009245">
    <property type="term" value="P:lipid A biosynthetic process"/>
    <property type="evidence" value="ECO:0007669"/>
    <property type="project" value="UniProtKB-UniRule"/>
</dbReference>
<accession>A0A1D8K7U0</accession>
<dbReference type="PANTHER" id="PTHR42724:SF1">
    <property type="entry name" value="TETRAACYLDISACCHARIDE 4'-KINASE, MITOCHONDRIAL-RELATED"/>
    <property type="match status" value="1"/>
</dbReference>
<comment type="pathway">
    <text evidence="2 13">Glycolipid biosynthesis; lipid IV(A) biosynthesis; lipid IV(A) from (3R)-3-hydroxytetradecanoyl-[acyl-carrier-protein] and UDP-N-acetyl-alpha-D-glucosamine: step 6/6.</text>
</comment>
<evidence type="ECO:0000256" key="3">
    <source>
        <dbReference type="ARBA" id="ARBA00012071"/>
    </source>
</evidence>